<name>A0A9W8EIC8_9FUNG</name>
<dbReference type="AlphaFoldDB" id="A0A9W8EIC8"/>
<dbReference type="OrthoDB" id="1924260at2759"/>
<keyword evidence="3 7" id="KW-0645">Protease</keyword>
<feature type="site" description="Transition state stabilizer" evidence="10">
    <location>
        <position position="88"/>
    </location>
</feature>
<evidence type="ECO:0000256" key="4">
    <source>
        <dbReference type="ARBA" id="ARBA00022786"/>
    </source>
</evidence>
<evidence type="ECO:0000256" key="10">
    <source>
        <dbReference type="PROSITE-ProRule" id="PRU01393"/>
    </source>
</evidence>
<feature type="site" description="Important for enzyme activity" evidence="9 10">
    <location>
        <position position="188"/>
    </location>
</feature>
<comment type="similarity">
    <text evidence="2 7 10 11">Belongs to the peptidase C12 family.</text>
</comment>
<dbReference type="EMBL" id="JANBQF010000160">
    <property type="protein sequence ID" value="KAJ2004341.1"/>
    <property type="molecule type" value="Genomic_DNA"/>
</dbReference>
<dbReference type="GO" id="GO:0005737">
    <property type="term" value="C:cytoplasm"/>
    <property type="evidence" value="ECO:0007669"/>
    <property type="project" value="TreeGrafter"/>
</dbReference>
<dbReference type="Pfam" id="PF18031">
    <property type="entry name" value="UCH_C"/>
    <property type="match status" value="1"/>
</dbReference>
<dbReference type="Gene3D" id="1.20.58.860">
    <property type="match status" value="1"/>
</dbReference>
<dbReference type="PIRSF" id="PIRSF038120">
    <property type="entry name" value="Ubiquitinyl_hydrolase_UCH37"/>
    <property type="match status" value="1"/>
</dbReference>
<dbReference type="InterPro" id="IPR017390">
    <property type="entry name" value="Ubiquitinyl_hydrolase_UCH37"/>
</dbReference>
<dbReference type="FunFam" id="3.40.532.10:FF:000009">
    <property type="entry name" value="Ubiquitin carboxyl-terminal hydrolase"/>
    <property type="match status" value="1"/>
</dbReference>
<sequence length="353" mass="39528">MSNENGNWCLIESDPGVFTELIHNMGVSDVQVEELYSLDSETLRSLEPVYGLIFLFKWQGGSAAPPDSKTSGRSGALVDNGDVFFAQQIIQNACATQAILSILLNRAEDIELGETLTNFRSFAADFPPEMRGLALTNCDQIREVHNSFVRPESFLSDFDDEKRPAGEDDDLFHFISYVPVNGRLYELDGLKQGPVDHGASANWLEDVGAVIQQRMSEYSEGEIRFNLMALIGDRRKLLSEQISTVDADISRLMAMLDRLRLNDCTSPETSQEAQTVETQINSLNSERATLEHRVEIENDKFARYKLDNSLRKHNFIPFVYQLLNGMADKGILSPAIEKAQEKAADAHQSQQSL</sequence>
<dbReference type="CDD" id="cd09617">
    <property type="entry name" value="Peptidase_C12_UCH37_BAP1"/>
    <property type="match status" value="1"/>
</dbReference>
<evidence type="ECO:0000313" key="15">
    <source>
        <dbReference type="Proteomes" id="UP001150907"/>
    </source>
</evidence>
<dbReference type="GO" id="GO:0016579">
    <property type="term" value="P:protein deubiquitination"/>
    <property type="evidence" value="ECO:0007669"/>
    <property type="project" value="InterPro"/>
</dbReference>
<dbReference type="GO" id="GO:0004843">
    <property type="term" value="F:cysteine-type deubiquitinase activity"/>
    <property type="evidence" value="ECO:0007669"/>
    <property type="project" value="UniProtKB-UniRule"/>
</dbReference>
<evidence type="ECO:0000256" key="5">
    <source>
        <dbReference type="ARBA" id="ARBA00022801"/>
    </source>
</evidence>
<dbReference type="GO" id="GO:0006511">
    <property type="term" value="P:ubiquitin-dependent protein catabolic process"/>
    <property type="evidence" value="ECO:0007669"/>
    <property type="project" value="UniProtKB-UniRule"/>
</dbReference>
<dbReference type="PANTHER" id="PTHR10589:SF16">
    <property type="entry name" value="UBIQUITIN CARBOXYL-TERMINAL HYDROLASE ISOZYME L5"/>
    <property type="match status" value="1"/>
</dbReference>
<dbReference type="InterPro" id="IPR001578">
    <property type="entry name" value="Peptidase_C12_UCH"/>
</dbReference>
<dbReference type="Pfam" id="PF01088">
    <property type="entry name" value="Peptidase_C12"/>
    <property type="match status" value="1"/>
</dbReference>
<keyword evidence="15" id="KW-1185">Reference proteome</keyword>
<comment type="catalytic activity">
    <reaction evidence="1 7 10 11">
        <text>Thiol-dependent hydrolysis of ester, thioester, amide, peptide and isopeptide bonds formed by the C-terminal Gly of ubiquitin (a 76-residue protein attached to proteins as an intracellular targeting signal).</text>
        <dbReference type="EC" id="3.4.19.12"/>
    </reaction>
</comment>
<dbReference type="Proteomes" id="UP001150907">
    <property type="component" value="Unassembled WGS sequence"/>
</dbReference>
<dbReference type="PRINTS" id="PR00707">
    <property type="entry name" value="UBCTHYDRLASE"/>
</dbReference>
<keyword evidence="6 7" id="KW-0788">Thiol protease</keyword>
<evidence type="ECO:0000256" key="2">
    <source>
        <dbReference type="ARBA" id="ARBA00009326"/>
    </source>
</evidence>
<evidence type="ECO:0000256" key="1">
    <source>
        <dbReference type="ARBA" id="ARBA00000707"/>
    </source>
</evidence>
<keyword evidence="5 7" id="KW-0378">Hydrolase</keyword>
<evidence type="ECO:0000259" key="13">
    <source>
        <dbReference type="PROSITE" id="PS52048"/>
    </source>
</evidence>
<dbReference type="Gene3D" id="3.40.532.10">
    <property type="entry name" value="Peptidase C12, ubiquitin carboxyl-terminal hydrolase"/>
    <property type="match status" value="1"/>
</dbReference>
<evidence type="ECO:0000256" key="9">
    <source>
        <dbReference type="PIRSR" id="PIRSR038120-2"/>
    </source>
</evidence>
<dbReference type="PANTHER" id="PTHR10589">
    <property type="entry name" value="UBIQUITIN CARBOXYL-TERMINAL HYDROLASE"/>
    <property type="match status" value="1"/>
</dbReference>
<dbReference type="InterPro" id="IPR036959">
    <property type="entry name" value="Peptidase_C12_UCH_sf"/>
</dbReference>
<feature type="domain" description="UCH catalytic" evidence="13">
    <location>
        <begin position="7"/>
        <end position="232"/>
    </location>
</feature>
<organism evidence="14 15">
    <name type="scientific">Coemansia thaxteri</name>
    <dbReference type="NCBI Taxonomy" id="2663907"/>
    <lineage>
        <taxon>Eukaryota</taxon>
        <taxon>Fungi</taxon>
        <taxon>Fungi incertae sedis</taxon>
        <taxon>Zoopagomycota</taxon>
        <taxon>Kickxellomycotina</taxon>
        <taxon>Kickxellomycetes</taxon>
        <taxon>Kickxellales</taxon>
        <taxon>Kickxellaceae</taxon>
        <taxon>Coemansia</taxon>
    </lineage>
</organism>
<gene>
    <name evidence="14" type="ORF">H4R26_002562</name>
</gene>
<dbReference type="SUPFAM" id="SSF54001">
    <property type="entry name" value="Cysteine proteinases"/>
    <property type="match status" value="1"/>
</dbReference>
<dbReference type="EC" id="3.4.19.12" evidence="7 11"/>
<evidence type="ECO:0000256" key="12">
    <source>
        <dbReference type="SAM" id="Coils"/>
    </source>
</evidence>
<evidence type="ECO:0000256" key="7">
    <source>
        <dbReference type="PIRNR" id="PIRNR038120"/>
    </source>
</evidence>
<dbReference type="PROSITE" id="PS52049">
    <property type="entry name" value="ULD"/>
    <property type="match status" value="1"/>
</dbReference>
<dbReference type="PROSITE" id="PS52048">
    <property type="entry name" value="UCH_DOMAIN"/>
    <property type="match status" value="1"/>
</dbReference>
<accession>A0A9W8EIC8</accession>
<feature type="active site" description="Nucleophile" evidence="8 10">
    <location>
        <position position="94"/>
    </location>
</feature>
<keyword evidence="4 7" id="KW-0833">Ubl conjugation pathway</keyword>
<reference evidence="14" key="1">
    <citation type="submission" date="2022-07" db="EMBL/GenBank/DDBJ databases">
        <title>Phylogenomic reconstructions and comparative analyses of Kickxellomycotina fungi.</title>
        <authorList>
            <person name="Reynolds N.K."/>
            <person name="Stajich J.E."/>
            <person name="Barry K."/>
            <person name="Grigoriev I.V."/>
            <person name="Crous P."/>
            <person name="Smith M.E."/>
        </authorList>
    </citation>
    <scope>NUCLEOTIDE SEQUENCE</scope>
    <source>
        <strain evidence="14">IMI 214461</strain>
    </source>
</reference>
<evidence type="ECO:0000256" key="3">
    <source>
        <dbReference type="ARBA" id="ARBA00022670"/>
    </source>
</evidence>
<proteinExistence type="inferred from homology"/>
<evidence type="ECO:0000256" key="11">
    <source>
        <dbReference type="RuleBase" id="RU361215"/>
    </source>
</evidence>
<protein>
    <recommendedName>
        <fullName evidence="7 11">Ubiquitin carboxyl-terminal hydrolase</fullName>
        <ecNumber evidence="7 11">3.4.19.12</ecNumber>
    </recommendedName>
</protein>
<evidence type="ECO:0000256" key="6">
    <source>
        <dbReference type="ARBA" id="ARBA00022807"/>
    </source>
</evidence>
<feature type="active site" description="Proton donor" evidence="8 10">
    <location>
        <position position="173"/>
    </location>
</feature>
<evidence type="ECO:0000313" key="14">
    <source>
        <dbReference type="EMBL" id="KAJ2004341.1"/>
    </source>
</evidence>
<comment type="caution">
    <text evidence="14">The sequence shown here is derived from an EMBL/GenBank/DDBJ whole genome shotgun (WGS) entry which is preliminary data.</text>
</comment>
<feature type="coiled-coil region" evidence="12">
    <location>
        <begin position="273"/>
        <end position="300"/>
    </location>
</feature>
<evidence type="ECO:0000256" key="8">
    <source>
        <dbReference type="PIRSR" id="PIRSR038120-1"/>
    </source>
</evidence>
<dbReference type="InterPro" id="IPR041507">
    <property type="entry name" value="UCH_C"/>
</dbReference>
<dbReference type="InterPro" id="IPR038765">
    <property type="entry name" value="Papain-like_cys_pep_sf"/>
</dbReference>
<keyword evidence="12" id="KW-0175">Coiled coil</keyword>